<dbReference type="SUPFAM" id="SSF55729">
    <property type="entry name" value="Acyl-CoA N-acyltransferases (Nat)"/>
    <property type="match status" value="1"/>
</dbReference>
<sequence>MRIRPVAPTDARSVAHLVDELLVELHHGELEHADRVSIAETVLTKTSRCFGYLALEGDSPVGVLLMTEGMAIYAGGAFGQITELYVRPECRSGGLAAALVREAARFGKERGWKRLDVGAPGQPRWSRTLAFYQSAGFVEVGPRLRLDL</sequence>
<evidence type="ECO:0000259" key="3">
    <source>
        <dbReference type="PROSITE" id="PS51186"/>
    </source>
</evidence>
<dbReference type="PANTHER" id="PTHR43877">
    <property type="entry name" value="AMINOALKYLPHOSPHONATE N-ACETYLTRANSFERASE-RELATED-RELATED"/>
    <property type="match status" value="1"/>
</dbReference>
<proteinExistence type="predicted"/>
<dbReference type="Gene3D" id="3.40.630.30">
    <property type="match status" value="1"/>
</dbReference>
<dbReference type="InterPro" id="IPR016181">
    <property type="entry name" value="Acyl_CoA_acyltransferase"/>
</dbReference>
<accession>A0ABW9AI89</accession>
<gene>
    <name evidence="4" type="ORF">PQR57_01450</name>
</gene>
<dbReference type="Pfam" id="PF00583">
    <property type="entry name" value="Acetyltransf_1"/>
    <property type="match status" value="1"/>
</dbReference>
<dbReference type="InterPro" id="IPR000182">
    <property type="entry name" value="GNAT_dom"/>
</dbReference>
<keyword evidence="2" id="KW-0012">Acyltransferase</keyword>
<dbReference type="EMBL" id="JAQQEZ010000001">
    <property type="protein sequence ID" value="MFL9999672.1"/>
    <property type="molecule type" value="Genomic_DNA"/>
</dbReference>
<reference evidence="4 5" key="1">
    <citation type="journal article" date="2024" name="Chem. Sci.">
        <title>Discovery of megapolipeptins by genome mining of a Burkholderiales bacteria collection.</title>
        <authorList>
            <person name="Paulo B.S."/>
            <person name="Recchia M.J.J."/>
            <person name="Lee S."/>
            <person name="Fergusson C.H."/>
            <person name="Romanowski S.B."/>
            <person name="Hernandez A."/>
            <person name="Krull N."/>
            <person name="Liu D.Y."/>
            <person name="Cavanagh H."/>
            <person name="Bos A."/>
            <person name="Gray C.A."/>
            <person name="Murphy B.T."/>
            <person name="Linington R.G."/>
            <person name="Eustaquio A.S."/>
        </authorList>
    </citation>
    <scope>NUCLEOTIDE SEQUENCE [LARGE SCALE GENOMIC DNA]</scope>
    <source>
        <strain evidence="4 5">RL17-350-BIC-A</strain>
    </source>
</reference>
<dbReference type="CDD" id="cd04301">
    <property type="entry name" value="NAT_SF"/>
    <property type="match status" value="1"/>
</dbReference>
<dbReference type="InterPro" id="IPR050832">
    <property type="entry name" value="Bact_Acetyltransf"/>
</dbReference>
<dbReference type="RefSeq" id="WP_408175135.1">
    <property type="nucleotide sequence ID" value="NZ_JAQQEZ010000001.1"/>
</dbReference>
<protein>
    <submittedName>
        <fullName evidence="4">GNAT family N-acetyltransferase</fullName>
    </submittedName>
</protein>
<feature type="domain" description="N-acetyltransferase" evidence="3">
    <location>
        <begin position="1"/>
        <end position="148"/>
    </location>
</feature>
<keyword evidence="5" id="KW-1185">Reference proteome</keyword>
<evidence type="ECO:0000313" key="4">
    <source>
        <dbReference type="EMBL" id="MFL9999672.1"/>
    </source>
</evidence>
<evidence type="ECO:0000256" key="2">
    <source>
        <dbReference type="ARBA" id="ARBA00023315"/>
    </source>
</evidence>
<organism evidence="4 5">
    <name type="scientific">Paraburkholderia dipogonis</name>
    <dbReference type="NCBI Taxonomy" id="1211383"/>
    <lineage>
        <taxon>Bacteria</taxon>
        <taxon>Pseudomonadati</taxon>
        <taxon>Pseudomonadota</taxon>
        <taxon>Betaproteobacteria</taxon>
        <taxon>Burkholderiales</taxon>
        <taxon>Burkholderiaceae</taxon>
        <taxon>Paraburkholderia</taxon>
    </lineage>
</organism>
<name>A0ABW9AI89_9BURK</name>
<comment type="caution">
    <text evidence="4">The sequence shown here is derived from an EMBL/GenBank/DDBJ whole genome shotgun (WGS) entry which is preliminary data.</text>
</comment>
<keyword evidence="1" id="KW-0808">Transferase</keyword>
<dbReference type="Proteomes" id="UP001629230">
    <property type="component" value="Unassembled WGS sequence"/>
</dbReference>
<dbReference type="PROSITE" id="PS51186">
    <property type="entry name" value="GNAT"/>
    <property type="match status" value="1"/>
</dbReference>
<evidence type="ECO:0000313" key="5">
    <source>
        <dbReference type="Proteomes" id="UP001629230"/>
    </source>
</evidence>
<evidence type="ECO:0000256" key="1">
    <source>
        <dbReference type="ARBA" id="ARBA00022679"/>
    </source>
</evidence>